<dbReference type="InterPro" id="IPR005662">
    <property type="entry name" value="GTPase_Era-like"/>
</dbReference>
<dbReference type="CDD" id="cd04163">
    <property type="entry name" value="Era"/>
    <property type="match status" value="1"/>
</dbReference>
<evidence type="ECO:0000256" key="9">
    <source>
        <dbReference type="RuleBase" id="RU003761"/>
    </source>
</evidence>
<dbReference type="PANTHER" id="PTHR42698">
    <property type="entry name" value="GTPASE ERA"/>
    <property type="match status" value="1"/>
</dbReference>
<evidence type="ECO:0000256" key="1">
    <source>
        <dbReference type="ARBA" id="ARBA00007921"/>
    </source>
</evidence>
<dbReference type="InterPro" id="IPR009019">
    <property type="entry name" value="KH_sf_prok-type"/>
</dbReference>
<dbReference type="GO" id="GO:0003924">
    <property type="term" value="F:GTPase activity"/>
    <property type="evidence" value="ECO:0007669"/>
    <property type="project" value="UniProtKB-UniRule"/>
</dbReference>
<dbReference type="HAMAP" id="MF_00367">
    <property type="entry name" value="GTPase_Era"/>
    <property type="match status" value="1"/>
</dbReference>
<evidence type="ECO:0000259" key="10">
    <source>
        <dbReference type="PROSITE" id="PS50823"/>
    </source>
</evidence>
<feature type="region of interest" description="G1" evidence="8">
    <location>
        <begin position="15"/>
        <end position="22"/>
    </location>
</feature>
<evidence type="ECO:0000313" key="12">
    <source>
        <dbReference type="EMBL" id="QCI22706.1"/>
    </source>
</evidence>
<keyword evidence="6 7" id="KW-0342">GTP-binding</keyword>
<reference evidence="12 13" key="1">
    <citation type="submission" date="2018-12" db="EMBL/GenBank/DDBJ databases">
        <authorList>
            <person name="Chong R.A."/>
        </authorList>
    </citation>
    <scope>NUCLEOTIDE SEQUENCE [LARGE SCALE GENOMIC DNA]</scope>
    <source>
        <strain evidence="12 13">Mga</strain>
    </source>
</reference>
<keyword evidence="7" id="KW-0963">Cytoplasm</keyword>
<dbReference type="NCBIfam" id="TIGR00231">
    <property type="entry name" value="small_GTP"/>
    <property type="match status" value="1"/>
</dbReference>
<dbReference type="GO" id="GO:0005886">
    <property type="term" value="C:plasma membrane"/>
    <property type="evidence" value="ECO:0007669"/>
    <property type="project" value="UniProtKB-SubCell"/>
</dbReference>
<feature type="binding site" evidence="7">
    <location>
        <begin position="15"/>
        <end position="22"/>
    </location>
    <ligand>
        <name>GTP</name>
        <dbReference type="ChEBI" id="CHEBI:37565"/>
    </ligand>
</feature>
<dbReference type="Pfam" id="PF01926">
    <property type="entry name" value="MMR_HSR1"/>
    <property type="match status" value="1"/>
</dbReference>
<evidence type="ECO:0000256" key="4">
    <source>
        <dbReference type="ARBA" id="ARBA00022741"/>
    </source>
</evidence>
<proteinExistence type="inferred from homology"/>
<dbReference type="PANTHER" id="PTHR42698:SF1">
    <property type="entry name" value="GTPASE ERA, MITOCHONDRIAL"/>
    <property type="match status" value="1"/>
</dbReference>
<evidence type="ECO:0000256" key="8">
    <source>
        <dbReference type="PROSITE-ProRule" id="PRU01050"/>
    </source>
</evidence>
<feature type="binding site" evidence="7">
    <location>
        <begin position="124"/>
        <end position="127"/>
    </location>
    <ligand>
        <name>GTP</name>
        <dbReference type="ChEBI" id="CHEBI:37565"/>
    </ligand>
</feature>
<keyword evidence="7" id="KW-1003">Cell membrane</keyword>
<organism evidence="12 13">
    <name type="scientific">Buchnera aphidicola</name>
    <name type="common">Macrosiphum gaurae</name>
    <dbReference type="NCBI Taxonomy" id="2315801"/>
    <lineage>
        <taxon>Bacteria</taxon>
        <taxon>Pseudomonadati</taxon>
        <taxon>Pseudomonadota</taxon>
        <taxon>Gammaproteobacteria</taxon>
        <taxon>Enterobacterales</taxon>
        <taxon>Erwiniaceae</taxon>
        <taxon>Buchnera</taxon>
    </lineage>
</organism>
<dbReference type="InterPro" id="IPR004044">
    <property type="entry name" value="KH_dom_type_2"/>
</dbReference>
<dbReference type="NCBIfam" id="NF000908">
    <property type="entry name" value="PRK00089.1"/>
    <property type="match status" value="1"/>
</dbReference>
<dbReference type="AlphaFoldDB" id="A0A4D6XZ79"/>
<keyword evidence="7" id="KW-0472">Membrane</keyword>
<feature type="binding site" evidence="7">
    <location>
        <begin position="62"/>
        <end position="66"/>
    </location>
    <ligand>
        <name>GTP</name>
        <dbReference type="ChEBI" id="CHEBI:37565"/>
    </ligand>
</feature>
<dbReference type="Proteomes" id="UP000298716">
    <property type="component" value="Chromosome"/>
</dbReference>
<dbReference type="GO" id="GO:0005525">
    <property type="term" value="F:GTP binding"/>
    <property type="evidence" value="ECO:0007669"/>
    <property type="project" value="UniProtKB-UniRule"/>
</dbReference>
<keyword evidence="4 7" id="KW-0547">Nucleotide-binding</keyword>
<comment type="function">
    <text evidence="7">An essential GTPase that binds both GDP and GTP, with rapid nucleotide exchange. Plays a role in 16S rRNA processing and 30S ribosomal subunit biogenesis and possibly also in cell cycle regulation and energy metabolism.</text>
</comment>
<dbReference type="InterPro" id="IPR030388">
    <property type="entry name" value="G_ERA_dom"/>
</dbReference>
<evidence type="ECO:0000256" key="7">
    <source>
        <dbReference type="HAMAP-Rule" id="MF_00367"/>
    </source>
</evidence>
<dbReference type="SUPFAM" id="SSF54814">
    <property type="entry name" value="Prokaryotic type KH domain (KH-domain type II)"/>
    <property type="match status" value="1"/>
</dbReference>
<evidence type="ECO:0000256" key="3">
    <source>
        <dbReference type="ARBA" id="ARBA00022517"/>
    </source>
</evidence>
<feature type="region of interest" description="G2" evidence="8">
    <location>
        <begin position="41"/>
        <end position="45"/>
    </location>
</feature>
<dbReference type="NCBIfam" id="TIGR00436">
    <property type="entry name" value="era"/>
    <property type="match status" value="1"/>
</dbReference>
<dbReference type="GO" id="GO:0070181">
    <property type="term" value="F:small ribosomal subunit rRNA binding"/>
    <property type="evidence" value="ECO:0007669"/>
    <property type="project" value="UniProtKB-UniRule"/>
</dbReference>
<comment type="subunit">
    <text evidence="7">Monomer.</text>
</comment>
<name>A0A4D6XZ79_9GAMM</name>
<dbReference type="InterPro" id="IPR005225">
    <property type="entry name" value="Small_GTP-bd"/>
</dbReference>
<reference evidence="12 13" key="2">
    <citation type="submission" date="2019-05" db="EMBL/GenBank/DDBJ databases">
        <title>Genome evolution of the obligate endosymbiont Buchnera aphidicola.</title>
        <authorList>
            <person name="Moran N.A."/>
        </authorList>
    </citation>
    <scope>NUCLEOTIDE SEQUENCE [LARGE SCALE GENOMIC DNA]</scope>
    <source>
        <strain evidence="12 13">Mga</strain>
    </source>
</reference>
<dbReference type="InterPro" id="IPR015946">
    <property type="entry name" value="KH_dom-like_a/b"/>
</dbReference>
<keyword evidence="7" id="KW-0699">rRNA-binding</keyword>
<dbReference type="RefSeq" id="WP_158354800.1">
    <property type="nucleotide sequence ID" value="NZ_CP034867.1"/>
</dbReference>
<evidence type="ECO:0000256" key="2">
    <source>
        <dbReference type="ARBA" id="ARBA00020484"/>
    </source>
</evidence>
<gene>
    <name evidence="7" type="primary">era</name>
    <name evidence="12" type="ORF">D9V72_01305</name>
</gene>
<dbReference type="Gene3D" id="3.40.50.300">
    <property type="entry name" value="P-loop containing nucleotide triphosphate hydrolases"/>
    <property type="match status" value="1"/>
</dbReference>
<comment type="similarity">
    <text evidence="1 7 8 9">Belongs to the TRAFAC class TrmE-Era-EngA-EngB-Septin-like GTPase superfamily. Era GTPase family.</text>
</comment>
<evidence type="ECO:0000259" key="11">
    <source>
        <dbReference type="PROSITE" id="PS51713"/>
    </source>
</evidence>
<dbReference type="GO" id="GO:0005829">
    <property type="term" value="C:cytosol"/>
    <property type="evidence" value="ECO:0007669"/>
    <property type="project" value="TreeGrafter"/>
</dbReference>
<evidence type="ECO:0000256" key="5">
    <source>
        <dbReference type="ARBA" id="ARBA00022884"/>
    </source>
</evidence>
<dbReference type="Pfam" id="PF07650">
    <property type="entry name" value="KH_2"/>
    <property type="match status" value="1"/>
</dbReference>
<dbReference type="Gene3D" id="3.30.300.20">
    <property type="match status" value="1"/>
</dbReference>
<feature type="domain" description="KH type-2" evidence="10">
    <location>
        <begin position="206"/>
        <end position="283"/>
    </location>
</feature>
<evidence type="ECO:0000256" key="6">
    <source>
        <dbReference type="ARBA" id="ARBA00023134"/>
    </source>
</evidence>
<evidence type="ECO:0000313" key="13">
    <source>
        <dbReference type="Proteomes" id="UP000298716"/>
    </source>
</evidence>
<feature type="region of interest" description="G5" evidence="8">
    <location>
        <begin position="154"/>
        <end position="156"/>
    </location>
</feature>
<dbReference type="InterPro" id="IPR027417">
    <property type="entry name" value="P-loop_NTPase"/>
</dbReference>
<dbReference type="PROSITE" id="PS50823">
    <property type="entry name" value="KH_TYPE_2"/>
    <property type="match status" value="1"/>
</dbReference>
<feature type="region of interest" description="G4" evidence="8">
    <location>
        <begin position="124"/>
        <end position="127"/>
    </location>
</feature>
<comment type="subcellular location">
    <subcellularLocation>
        <location evidence="7">Cytoplasm</location>
    </subcellularLocation>
    <subcellularLocation>
        <location evidence="7">Cell membrane</location>
        <topology evidence="7">Peripheral membrane protein</topology>
    </subcellularLocation>
</comment>
<dbReference type="CDD" id="cd22534">
    <property type="entry name" value="KH-II_Era"/>
    <property type="match status" value="1"/>
</dbReference>
<protein>
    <recommendedName>
        <fullName evidence="2 7">GTPase Era</fullName>
    </recommendedName>
</protein>
<feature type="region of interest" description="G3" evidence="8">
    <location>
        <begin position="62"/>
        <end position="65"/>
    </location>
</feature>
<dbReference type="InterPro" id="IPR006073">
    <property type="entry name" value="GTP-bd"/>
</dbReference>
<accession>A0A4D6XZ79</accession>
<dbReference type="GO" id="GO:0000028">
    <property type="term" value="P:ribosomal small subunit assembly"/>
    <property type="evidence" value="ECO:0007669"/>
    <property type="project" value="TreeGrafter"/>
</dbReference>
<keyword evidence="3 7" id="KW-0690">Ribosome biogenesis</keyword>
<dbReference type="SUPFAM" id="SSF52540">
    <property type="entry name" value="P-loop containing nucleoside triphosphate hydrolases"/>
    <property type="match status" value="1"/>
</dbReference>
<dbReference type="OrthoDB" id="9805918at2"/>
<dbReference type="PROSITE" id="PS51713">
    <property type="entry name" value="G_ERA"/>
    <property type="match status" value="1"/>
</dbReference>
<dbReference type="EMBL" id="CP034867">
    <property type="protein sequence ID" value="QCI22706.1"/>
    <property type="molecule type" value="Genomic_DNA"/>
</dbReference>
<keyword evidence="5 7" id="KW-0694">RNA-binding</keyword>
<dbReference type="GO" id="GO:0043024">
    <property type="term" value="F:ribosomal small subunit binding"/>
    <property type="evidence" value="ECO:0007669"/>
    <property type="project" value="TreeGrafter"/>
</dbReference>
<sequence>MKIQQKNCGYITIIGKANVGKSTLLNKIVGKKISIVSRKKNTTQNNITGIKTQNNHQSIYIDTPGIIFDKKSNHIQHLKNNFHEKINISTLIMLIIDQIYWTNYDEIILNEIKKYKIPIIIVINKIDKIINKIVLLPFINFLKKKFDFVDIIPISAKKTKNIILLNNIIKSYLPQKPHIYPEFHITTNSQFFTISEIIREQLILFSGDELPSIIKVEIESCKKKEKKNLYIRAIIWVENIRQKGILIGHNGERIKKVSIISRNNIEKEFCIKTHLVLWIKYKKLKNKIT</sequence>
<feature type="domain" description="Era-type G" evidence="11">
    <location>
        <begin position="7"/>
        <end position="175"/>
    </location>
</feature>